<reference evidence="2" key="3">
    <citation type="journal article" date="2023" name="J. Biotechnol.">
        <title>Draft Genome Sequences of Endophytic Pseudomonas Strains, Isolated from the Interior of Brassicaceae Plants.</title>
        <authorList>
            <person name="Kaneko H."/>
            <person name="Furuya T."/>
        </authorList>
    </citation>
    <scope>NUCLEOTIDE SEQUENCE</scope>
    <source>
        <strain evidence="2">RS3R-1</strain>
    </source>
</reference>
<dbReference type="Gene3D" id="3.40.50.300">
    <property type="entry name" value="P-loop containing nucleotide triphosphate hydrolases"/>
    <property type="match status" value="1"/>
</dbReference>
<comment type="caution">
    <text evidence="2">The sequence shown here is derived from an EMBL/GenBank/DDBJ whole genome shotgun (WGS) entry which is preliminary data.</text>
</comment>
<sequence>MLASDSKKDDINPSNIQKIEDSEERVLKSALIFGANASGKSNLIKAINIMKEIVLSSIPNIETSVTRSVIPYLLREESFEAPSEIEMVFYVKNVKYRYGLSVRMGEIVEEWLYYTPQTRETMLFERSGMSIDYNKSSFSEANLFVKKGILEKTRVDVPFIAVLSGFNGEHATLVTDWFKNTHVLNGITDSRYSTFTHSQIKNDPDFRAWLLKILKAFQISDIKVVDEAGDPRLDNIDTSDDSMRKLVDSFKEFQKIKKISRTDLVIVKKLDSHEVEFPLSLESEGTRKLINILGPIYDAMMTGERLIIDEFDSKFHTLLSKHLFKIFHNESTQGCQIIAAVQDVNLMDTECFRRDQVWFVDKDEEGASELYSLVEYKEKSRTLKNSYGNDYLEGAFGAIPLFNSFESIDQLMGTDHE</sequence>
<dbReference type="PANTHER" id="PTHR40396:SF1">
    <property type="entry name" value="ATPASE AAA-TYPE CORE DOMAIN-CONTAINING PROTEIN"/>
    <property type="match status" value="1"/>
</dbReference>
<dbReference type="Proteomes" id="UP001145022">
    <property type="component" value="Unassembled WGS sequence"/>
</dbReference>
<dbReference type="InterPro" id="IPR027417">
    <property type="entry name" value="P-loop_NTPase"/>
</dbReference>
<dbReference type="RefSeq" id="WP_281892360.1">
    <property type="nucleotide sequence ID" value="NZ_BSCQ01000042.1"/>
</dbReference>
<organism evidence="2 3">
    <name type="scientific">Pseudomonas atacamensis</name>
    <dbReference type="NCBI Taxonomy" id="2565368"/>
    <lineage>
        <taxon>Bacteria</taxon>
        <taxon>Pseudomonadati</taxon>
        <taxon>Pseudomonadota</taxon>
        <taxon>Gammaproteobacteria</taxon>
        <taxon>Pseudomonadales</taxon>
        <taxon>Pseudomonadaceae</taxon>
        <taxon>Pseudomonas</taxon>
    </lineage>
</organism>
<dbReference type="PANTHER" id="PTHR40396">
    <property type="entry name" value="ATPASE-LIKE PROTEIN"/>
    <property type="match status" value="1"/>
</dbReference>
<dbReference type="InterPro" id="IPR003959">
    <property type="entry name" value="ATPase_AAA_core"/>
</dbReference>
<dbReference type="Pfam" id="PF13304">
    <property type="entry name" value="AAA_21"/>
    <property type="match status" value="1"/>
</dbReference>
<evidence type="ECO:0000313" key="3">
    <source>
        <dbReference type="Proteomes" id="UP001145022"/>
    </source>
</evidence>
<reference evidence="2" key="2">
    <citation type="submission" date="2022-11" db="EMBL/GenBank/DDBJ databases">
        <title>Draft genome sequencing of Pseudomonas atacamensis RS3R1.</title>
        <authorList>
            <person name="Furuya T."/>
            <person name="Kaneko H."/>
        </authorList>
    </citation>
    <scope>NUCLEOTIDE SEQUENCE</scope>
    <source>
        <strain evidence="2">RS3R-1</strain>
    </source>
</reference>
<dbReference type="SUPFAM" id="SSF52540">
    <property type="entry name" value="P-loop containing nucleoside triphosphate hydrolases"/>
    <property type="match status" value="1"/>
</dbReference>
<feature type="domain" description="ATPase AAA-type core" evidence="1">
    <location>
        <begin position="31"/>
        <end position="347"/>
    </location>
</feature>
<evidence type="ECO:0000259" key="1">
    <source>
        <dbReference type="Pfam" id="PF13304"/>
    </source>
</evidence>
<evidence type="ECO:0000313" key="2">
    <source>
        <dbReference type="EMBL" id="GLH44481.1"/>
    </source>
</evidence>
<gene>
    <name evidence="2" type="ORF">RS3R1_35690</name>
</gene>
<reference evidence="2" key="1">
    <citation type="journal article" date="2021" name="Sci. Rep.">
        <title>An efficient direct screening system for microorganisms that activate plant immune responses based on plant-microbe interactions using cultured plant cells.</title>
        <authorList>
            <person name="Kurokawa M."/>
            <person name="Nakano M."/>
            <person name="Kitahata N."/>
            <person name="Kuchitsu K."/>
            <person name="Furuya T."/>
        </authorList>
    </citation>
    <scope>NUCLEOTIDE SEQUENCE</scope>
    <source>
        <strain evidence="2">RS3R-1</strain>
    </source>
</reference>
<proteinExistence type="predicted"/>
<name>A0ABQ5PME7_9PSED</name>
<protein>
    <recommendedName>
        <fullName evidence="1">ATPase AAA-type core domain-containing protein</fullName>
    </recommendedName>
</protein>
<keyword evidence="3" id="KW-1185">Reference proteome</keyword>
<accession>A0ABQ5PME7</accession>
<dbReference type="EMBL" id="BSCQ01000042">
    <property type="protein sequence ID" value="GLH44481.1"/>
    <property type="molecule type" value="Genomic_DNA"/>
</dbReference>